<name>X0MUE9_FUSOX</name>
<gene>
    <name evidence="1" type="ORF">FOTG_00983</name>
</gene>
<dbReference type="EMBL" id="JH657918">
    <property type="protein sequence ID" value="EXM37176.1"/>
    <property type="molecule type" value="Genomic_DNA"/>
</dbReference>
<reference evidence="1" key="1">
    <citation type="submission" date="2011-11" db="EMBL/GenBank/DDBJ databases">
        <title>The Genome Sequence of Fusarium oxysporum Cotton.</title>
        <authorList>
            <consortium name="The Broad Institute Genome Sequencing Platform"/>
            <person name="Ma L.-J."/>
            <person name="Gale L.R."/>
            <person name="Schwartz D.C."/>
            <person name="Zhou S."/>
            <person name="Corby-Kistler H."/>
            <person name="Young S.K."/>
            <person name="Zeng Q."/>
            <person name="Gargeya S."/>
            <person name="Fitzgerald M."/>
            <person name="Haas B."/>
            <person name="Abouelleil A."/>
            <person name="Alvarado L."/>
            <person name="Arachchi H.M."/>
            <person name="Berlin A."/>
            <person name="Brown A."/>
            <person name="Chapman S.B."/>
            <person name="Chen Z."/>
            <person name="Dunbar C."/>
            <person name="Freedman E."/>
            <person name="Gearin G."/>
            <person name="Goldberg J."/>
            <person name="Griggs A."/>
            <person name="Gujja S."/>
            <person name="Heiman D."/>
            <person name="Howarth C."/>
            <person name="Larson L."/>
            <person name="Lui A."/>
            <person name="MacDonald P.J.P."/>
            <person name="Montmayeur A."/>
            <person name="Murphy C."/>
            <person name="Neiman D."/>
            <person name="Pearson M."/>
            <person name="Priest M."/>
            <person name="Roberts A."/>
            <person name="Saif S."/>
            <person name="Shea T."/>
            <person name="Shenoy N."/>
            <person name="Sisk P."/>
            <person name="Stolte C."/>
            <person name="Sykes S."/>
            <person name="Wortman J."/>
            <person name="Nusbaum C."/>
            <person name="Birren B."/>
        </authorList>
    </citation>
    <scope>NUCLEOTIDE SEQUENCE [LARGE SCALE GENOMIC DNA]</scope>
    <source>
        <strain evidence="1">25433</strain>
    </source>
</reference>
<organism evidence="1">
    <name type="scientific">Fusarium oxysporum f. sp. vasinfectum 25433</name>
    <dbReference type="NCBI Taxonomy" id="1089449"/>
    <lineage>
        <taxon>Eukaryota</taxon>
        <taxon>Fungi</taxon>
        <taxon>Dikarya</taxon>
        <taxon>Ascomycota</taxon>
        <taxon>Pezizomycotina</taxon>
        <taxon>Sordariomycetes</taxon>
        <taxon>Hypocreomycetidae</taxon>
        <taxon>Hypocreales</taxon>
        <taxon>Nectriaceae</taxon>
        <taxon>Fusarium</taxon>
        <taxon>Fusarium oxysporum species complex</taxon>
    </lineage>
</organism>
<sequence length="138" mass="16115">MTSNYSPTVHFSLVYCVSTRAPLGRAGAGVHIQTVMQANEWTSVATSSYIQTMIHVTSQTTSIITATKESYKIILFHIMTDILHHIMIELCHRVSYFRSGFPFDRKGFRKAWSRYCWTRYLMELCSKSHTDRFRFHDH</sequence>
<dbReference type="Proteomes" id="UP000030701">
    <property type="component" value="Unassembled WGS sequence"/>
</dbReference>
<dbReference type="AlphaFoldDB" id="X0MUE9"/>
<accession>X0MUE9</accession>
<proteinExistence type="predicted"/>
<protein>
    <submittedName>
        <fullName evidence="1">Uncharacterized protein</fullName>
    </submittedName>
</protein>
<dbReference type="HOGENOM" id="CLU_1938244_0_0_1"/>
<evidence type="ECO:0000313" key="1">
    <source>
        <dbReference type="EMBL" id="EXM37176.1"/>
    </source>
</evidence>
<reference evidence="1" key="2">
    <citation type="submission" date="2012-05" db="EMBL/GenBank/DDBJ databases">
        <title>The Genome Annotation of Fusarium oxysporum Cotton.</title>
        <authorList>
            <consortium name="The Broad Institute Genomics Platform"/>
            <person name="Ma L.-J."/>
            <person name="Corby-Kistler H."/>
            <person name="Broz K."/>
            <person name="Gale L.R."/>
            <person name="Jonkers W."/>
            <person name="O'Donnell K."/>
            <person name="Ploetz R."/>
            <person name="Steinberg C."/>
            <person name="Schwartz D.C."/>
            <person name="VanEtten H."/>
            <person name="Zhou S."/>
            <person name="Young S.K."/>
            <person name="Zeng Q."/>
            <person name="Gargeya S."/>
            <person name="Fitzgerald M."/>
            <person name="Abouelleil A."/>
            <person name="Alvarado L."/>
            <person name="Chapman S.B."/>
            <person name="Gainer-Dewar J."/>
            <person name="Goldberg J."/>
            <person name="Griggs A."/>
            <person name="Gujja S."/>
            <person name="Hansen M."/>
            <person name="Howarth C."/>
            <person name="Imamovic A."/>
            <person name="Ireland A."/>
            <person name="Larimer J."/>
            <person name="McCowan C."/>
            <person name="Murphy C."/>
            <person name="Pearson M."/>
            <person name="Poon T.W."/>
            <person name="Priest M."/>
            <person name="Roberts A."/>
            <person name="Saif S."/>
            <person name="Shea T."/>
            <person name="Sykes S."/>
            <person name="Wortman J."/>
            <person name="Nusbaum C."/>
            <person name="Birren B."/>
        </authorList>
    </citation>
    <scope>NUCLEOTIDE SEQUENCE</scope>
    <source>
        <strain evidence="1">25433</strain>
    </source>
</reference>